<dbReference type="Proteomes" id="UP001152649">
    <property type="component" value="Unassembled WGS sequence"/>
</dbReference>
<feature type="compositionally biased region" description="Polar residues" evidence="1">
    <location>
        <begin position="497"/>
        <end position="518"/>
    </location>
</feature>
<evidence type="ECO:0000313" key="3">
    <source>
        <dbReference type="Proteomes" id="UP001152649"/>
    </source>
</evidence>
<dbReference type="EMBL" id="CAJVPG010000435">
    <property type="protein sequence ID" value="CAG8417760.1"/>
    <property type="molecule type" value="Genomic_DNA"/>
</dbReference>
<feature type="region of interest" description="Disordered" evidence="1">
    <location>
        <begin position="332"/>
        <end position="462"/>
    </location>
</feature>
<reference evidence="2" key="1">
    <citation type="submission" date="2021-07" db="EMBL/GenBank/DDBJ databases">
        <authorList>
            <person name="Branca A.L. A."/>
        </authorList>
    </citation>
    <scope>NUCLEOTIDE SEQUENCE</scope>
</reference>
<comment type="caution">
    <text evidence="2">The sequence shown here is derived from an EMBL/GenBank/DDBJ whole genome shotgun (WGS) entry which is preliminary data.</text>
</comment>
<feature type="region of interest" description="Disordered" evidence="1">
    <location>
        <begin position="249"/>
        <end position="317"/>
    </location>
</feature>
<feature type="compositionally biased region" description="Basic and acidic residues" evidence="1">
    <location>
        <begin position="423"/>
        <end position="438"/>
    </location>
</feature>
<dbReference type="AlphaFoldDB" id="A0A9W4JS24"/>
<feature type="compositionally biased region" description="Polar residues" evidence="1">
    <location>
        <begin position="364"/>
        <end position="377"/>
    </location>
</feature>
<feature type="region of interest" description="Disordered" evidence="1">
    <location>
        <begin position="477"/>
        <end position="518"/>
    </location>
</feature>
<organism evidence="2 3">
    <name type="scientific">Penicillium salamii</name>
    <dbReference type="NCBI Taxonomy" id="1612424"/>
    <lineage>
        <taxon>Eukaryota</taxon>
        <taxon>Fungi</taxon>
        <taxon>Dikarya</taxon>
        <taxon>Ascomycota</taxon>
        <taxon>Pezizomycotina</taxon>
        <taxon>Eurotiomycetes</taxon>
        <taxon>Eurotiomycetidae</taxon>
        <taxon>Eurotiales</taxon>
        <taxon>Aspergillaceae</taxon>
        <taxon>Penicillium</taxon>
    </lineage>
</organism>
<keyword evidence="3" id="KW-1185">Reference proteome</keyword>
<protein>
    <submittedName>
        <fullName evidence="2">Uncharacterized protein</fullName>
    </submittedName>
</protein>
<evidence type="ECO:0000256" key="1">
    <source>
        <dbReference type="SAM" id="MobiDB-lite"/>
    </source>
</evidence>
<feature type="compositionally biased region" description="Polar residues" evidence="1">
    <location>
        <begin position="252"/>
        <end position="272"/>
    </location>
</feature>
<accession>A0A9W4JS24</accession>
<feature type="compositionally biased region" description="Polar residues" evidence="1">
    <location>
        <begin position="441"/>
        <end position="450"/>
    </location>
</feature>
<feature type="region of interest" description="Disordered" evidence="1">
    <location>
        <begin position="207"/>
        <end position="232"/>
    </location>
</feature>
<sequence length="643" mass="71133">MLSLVLQHSRSHCRALAERESFAGFLNVPLISDVLVKTIEGMFEAPKPCVLQLQNDEPSANINWLDVVKERNYQAEYKGNGNYHFHMRDRGVIVQLSAFQLTPFQVPEPSFTGNSTKHHPQNCGMDEPTTDTTERALIDEELIIRCLHEKSKAARSHRNWNDKDLNRLPEWHMKMKRKNLPKERLEVEFLRDFGHYRTSSAIDTACRKKRKADSRHKDVTSAPTPDQLAPVNPAVLNTLPVSRSPNAIIGSDTPSLDPSHTIAEPSNENTTLRYPPLERPRSPQFNRPQVLDNTDRLPRDMPPPLHEGEEAVDQSPPAAVALESASEQMVCSTPENAEDTPTLGNRRHRVVKTPKPPSRFTAINGGNVSPTDANMSEMTPLVQPETNERDAPPDGQGSQRASKRKPVEQRRNDQNVSQEEGPQSERGHPNQLTPEHEMAGLNNSGLSTGTLEGAGYQRPLPIGTSDANIAQLGTRTDLQNASQSQERDVDIPPLNNPQPTYIQNPVPNCPSSSQVANSRPSHFCRPNFRSGISQTTGVPGSAHTGGLFPSYTSGPTYPDMRSEAVVPISVSASLLSSPTGLLTIPFTSCRDAVPNGSRALRSHPWRSKCITVVRVSLFIDNRKCCLSLVSSRLSNMAHHPLIR</sequence>
<name>A0A9W4JS24_9EURO</name>
<proteinExistence type="predicted"/>
<gene>
    <name evidence="2" type="ORF">PSALAMII_LOCUS9512</name>
</gene>
<dbReference type="OrthoDB" id="5379943at2759"/>
<evidence type="ECO:0000313" key="2">
    <source>
        <dbReference type="EMBL" id="CAG8417760.1"/>
    </source>
</evidence>